<dbReference type="RefSeq" id="WP_119516828.1">
    <property type="nucleotide sequence ID" value="NZ_NQYH01000015.1"/>
</dbReference>
<evidence type="ECO:0000256" key="5">
    <source>
        <dbReference type="ARBA" id="ARBA00023136"/>
    </source>
</evidence>
<accession>A0A3A1YMW1</accession>
<dbReference type="PANTHER" id="PTHR10010:SF46">
    <property type="entry name" value="SODIUM-DEPENDENT PHOSPHATE TRANSPORT PROTEIN 2B"/>
    <property type="match status" value="1"/>
</dbReference>
<proteinExistence type="predicted"/>
<feature type="transmembrane region" description="Helical" evidence="6">
    <location>
        <begin position="216"/>
        <end position="240"/>
    </location>
</feature>
<dbReference type="GO" id="GO:0044341">
    <property type="term" value="P:sodium-dependent phosphate transport"/>
    <property type="evidence" value="ECO:0007669"/>
    <property type="project" value="InterPro"/>
</dbReference>
<organism evidence="7 8">
    <name type="scientific">Neopusillimonas maritima</name>
    <dbReference type="NCBI Taxonomy" id="2026239"/>
    <lineage>
        <taxon>Bacteria</taxon>
        <taxon>Pseudomonadati</taxon>
        <taxon>Pseudomonadota</taxon>
        <taxon>Betaproteobacteria</taxon>
        <taxon>Burkholderiales</taxon>
        <taxon>Alcaligenaceae</taxon>
        <taxon>Neopusillimonas</taxon>
    </lineage>
</organism>
<dbReference type="NCBIfam" id="NF037997">
    <property type="entry name" value="Na_Pi_symport"/>
    <property type="match status" value="1"/>
</dbReference>
<feature type="transmembrane region" description="Helical" evidence="6">
    <location>
        <begin position="285"/>
        <end position="304"/>
    </location>
</feature>
<dbReference type="PANTHER" id="PTHR10010">
    <property type="entry name" value="SOLUTE CARRIER FAMILY 34 SODIUM PHOSPHATE , MEMBER 2-RELATED"/>
    <property type="match status" value="1"/>
</dbReference>
<dbReference type="Proteomes" id="UP000266206">
    <property type="component" value="Unassembled WGS sequence"/>
</dbReference>
<evidence type="ECO:0000256" key="6">
    <source>
        <dbReference type="SAM" id="Phobius"/>
    </source>
</evidence>
<feature type="transmembrane region" description="Helical" evidence="6">
    <location>
        <begin position="252"/>
        <end position="273"/>
    </location>
</feature>
<dbReference type="AlphaFoldDB" id="A0A3A1YMW1"/>
<dbReference type="GO" id="GO:0005436">
    <property type="term" value="F:sodium:phosphate symporter activity"/>
    <property type="evidence" value="ECO:0007669"/>
    <property type="project" value="InterPro"/>
</dbReference>
<comment type="caution">
    <text evidence="7">The sequence shown here is derived from an EMBL/GenBank/DDBJ whole genome shotgun (WGS) entry which is preliminary data.</text>
</comment>
<reference evidence="7 8" key="1">
    <citation type="submission" date="2017-08" db="EMBL/GenBank/DDBJ databases">
        <title>Pusillimonas indicus sp. nov., a member of the family Alcaligenaceae isolated from surface seawater.</title>
        <authorList>
            <person name="Li J."/>
        </authorList>
    </citation>
    <scope>NUCLEOTIDE SEQUENCE [LARGE SCALE GENOMIC DNA]</scope>
    <source>
        <strain evidence="7 8">L52-1-41</strain>
    </source>
</reference>
<feature type="transmembrane region" description="Helical" evidence="6">
    <location>
        <begin position="136"/>
        <end position="156"/>
    </location>
</feature>
<feature type="transmembrane region" description="Helical" evidence="6">
    <location>
        <begin position="6"/>
        <end position="30"/>
    </location>
</feature>
<evidence type="ECO:0000313" key="8">
    <source>
        <dbReference type="Proteomes" id="UP000266206"/>
    </source>
</evidence>
<keyword evidence="3 6" id="KW-0812">Transmembrane</keyword>
<feature type="transmembrane region" description="Helical" evidence="6">
    <location>
        <begin position="69"/>
        <end position="93"/>
    </location>
</feature>
<evidence type="ECO:0000256" key="3">
    <source>
        <dbReference type="ARBA" id="ARBA00022692"/>
    </source>
</evidence>
<protein>
    <recommendedName>
        <fullName evidence="9">Na/Pi cotransporter</fullName>
    </recommendedName>
</protein>
<dbReference type="InterPro" id="IPR003841">
    <property type="entry name" value="Na/Pi_transpt"/>
</dbReference>
<feature type="transmembrane region" description="Helical" evidence="6">
    <location>
        <begin position="99"/>
        <end position="124"/>
    </location>
</feature>
<keyword evidence="4 6" id="KW-1133">Transmembrane helix</keyword>
<evidence type="ECO:0000256" key="4">
    <source>
        <dbReference type="ARBA" id="ARBA00022989"/>
    </source>
</evidence>
<dbReference type="Pfam" id="PF02690">
    <property type="entry name" value="Na_Pi_cotrans"/>
    <property type="match status" value="2"/>
</dbReference>
<evidence type="ECO:0008006" key="9">
    <source>
        <dbReference type="Google" id="ProtNLM"/>
    </source>
</evidence>
<keyword evidence="5 6" id="KW-0472">Membrane</keyword>
<dbReference type="OrthoDB" id="9763003at2"/>
<gene>
    <name evidence="7" type="ORF">CJP73_13815</name>
</gene>
<dbReference type="EMBL" id="NQYH01000015">
    <property type="protein sequence ID" value="RIY39502.1"/>
    <property type="molecule type" value="Genomic_DNA"/>
</dbReference>
<sequence>MTDIIFPFIGGIGLFLIGMMLLSEGLIAFAGPALRRGLVRFTGTPLKAFTSGALATALVQSSSATTVTLIGFVSAGLVTFAQAIGFVIGASLGNTATGWIVAVLGLKINFGFYTLPLIGLGALLKLLAHGRWRDMGVAMAGFGMIFLGLSTLQAGMRDLSTMVDLASLPMGGLGAHTLIMLIGLIMTIILQSSSAAIATTLTALYTQTINFDQAAALVVGAAIGTTVTGALVAIGATIAAKRTAYANILFNLATGIIAILLLPGFLAVTHFLSQKIEVSPGTISLVLFHTLFISLGAALFLPFANQFARLVERFVPAPADDIAGNLDDSLLQVPEVALEASQRALERIATILFNSYHQALEETPHTVPGKLLQQTQEALDHAYAFISRIPLESDDTLPAQQRIAQLHATDHLIRLRQRLLELNQLALDLNTPQYATALAHHQRLLALAGPLLLLAAPEDPNTTNPDSDSIMANMNDEADALQAQAKHMRQTLLQGTNDHHTAVAEVLKTTDTVRWLDRTGHHIARICHYLHQARQFIQSKSSKSSAVNP</sequence>
<name>A0A3A1YMW1_9BURK</name>
<evidence type="ECO:0000256" key="2">
    <source>
        <dbReference type="ARBA" id="ARBA00022475"/>
    </source>
</evidence>
<evidence type="ECO:0000313" key="7">
    <source>
        <dbReference type="EMBL" id="RIY39502.1"/>
    </source>
</evidence>
<dbReference type="GO" id="GO:0005886">
    <property type="term" value="C:plasma membrane"/>
    <property type="evidence" value="ECO:0007669"/>
    <property type="project" value="UniProtKB-SubCell"/>
</dbReference>
<keyword evidence="2" id="KW-1003">Cell membrane</keyword>
<evidence type="ECO:0000256" key="1">
    <source>
        <dbReference type="ARBA" id="ARBA00004651"/>
    </source>
</evidence>
<feature type="transmembrane region" description="Helical" evidence="6">
    <location>
        <begin position="176"/>
        <end position="204"/>
    </location>
</feature>
<comment type="subcellular location">
    <subcellularLocation>
        <location evidence="1">Cell membrane</location>
        <topology evidence="1">Multi-pass membrane protein</topology>
    </subcellularLocation>
</comment>